<evidence type="ECO:0000256" key="1">
    <source>
        <dbReference type="SAM" id="MobiDB-lite"/>
    </source>
</evidence>
<dbReference type="AlphaFoldDB" id="A0AAD6WS19"/>
<organism evidence="2 3">
    <name type="scientific">Mycena alexandri</name>
    <dbReference type="NCBI Taxonomy" id="1745969"/>
    <lineage>
        <taxon>Eukaryota</taxon>
        <taxon>Fungi</taxon>
        <taxon>Dikarya</taxon>
        <taxon>Basidiomycota</taxon>
        <taxon>Agaricomycotina</taxon>
        <taxon>Agaricomycetes</taxon>
        <taxon>Agaricomycetidae</taxon>
        <taxon>Agaricales</taxon>
        <taxon>Marasmiineae</taxon>
        <taxon>Mycenaceae</taxon>
        <taxon>Mycena</taxon>
    </lineage>
</organism>
<accession>A0AAD6WS19</accession>
<proteinExistence type="predicted"/>
<feature type="region of interest" description="Disordered" evidence="1">
    <location>
        <begin position="1"/>
        <end position="22"/>
    </location>
</feature>
<feature type="non-terminal residue" evidence="2">
    <location>
        <position position="178"/>
    </location>
</feature>
<gene>
    <name evidence="2" type="ORF">C8F04DRAFT_924819</name>
</gene>
<evidence type="ECO:0000313" key="3">
    <source>
        <dbReference type="Proteomes" id="UP001218188"/>
    </source>
</evidence>
<reference evidence="2" key="1">
    <citation type="submission" date="2023-03" db="EMBL/GenBank/DDBJ databases">
        <title>Massive genome expansion in bonnet fungi (Mycena s.s.) driven by repeated elements and novel gene families across ecological guilds.</title>
        <authorList>
            <consortium name="Lawrence Berkeley National Laboratory"/>
            <person name="Harder C.B."/>
            <person name="Miyauchi S."/>
            <person name="Viragh M."/>
            <person name="Kuo A."/>
            <person name="Thoen E."/>
            <person name="Andreopoulos B."/>
            <person name="Lu D."/>
            <person name="Skrede I."/>
            <person name="Drula E."/>
            <person name="Henrissat B."/>
            <person name="Morin E."/>
            <person name="Kohler A."/>
            <person name="Barry K."/>
            <person name="LaButti K."/>
            <person name="Morin E."/>
            <person name="Salamov A."/>
            <person name="Lipzen A."/>
            <person name="Mereny Z."/>
            <person name="Hegedus B."/>
            <person name="Baldrian P."/>
            <person name="Stursova M."/>
            <person name="Weitz H."/>
            <person name="Taylor A."/>
            <person name="Grigoriev I.V."/>
            <person name="Nagy L.G."/>
            <person name="Martin F."/>
            <person name="Kauserud H."/>
        </authorList>
    </citation>
    <scope>NUCLEOTIDE SEQUENCE</scope>
    <source>
        <strain evidence="2">CBHHK200</strain>
    </source>
</reference>
<dbReference type="Proteomes" id="UP001218188">
    <property type="component" value="Unassembled WGS sequence"/>
</dbReference>
<name>A0AAD6WS19_9AGAR</name>
<protein>
    <submittedName>
        <fullName evidence="2">Uncharacterized protein</fullName>
    </submittedName>
</protein>
<evidence type="ECO:0000313" key="2">
    <source>
        <dbReference type="EMBL" id="KAJ7023182.1"/>
    </source>
</evidence>
<comment type="caution">
    <text evidence="2">The sequence shown here is derived from an EMBL/GenBank/DDBJ whole genome shotgun (WGS) entry which is preliminary data.</text>
</comment>
<keyword evidence="3" id="KW-1185">Reference proteome</keyword>
<feature type="non-terminal residue" evidence="2">
    <location>
        <position position="1"/>
    </location>
</feature>
<sequence>PTPGTPSRRRGREADDENIDPALWSPSKRVRTLYAHLGSTSTGSLLLSAPKIKSYDTSNFPPVIQHVPRVITAPNWSLATPGPSGEGWKARGQLENELEELRKQLALAQKNVQVRDHMLEEANATMVLQNLGLKRMNEALHQQEEKAVTDRAKLFKGRAQCLSSDEFFEAVKGVEEGR</sequence>
<dbReference type="EMBL" id="JARJCM010000192">
    <property type="protein sequence ID" value="KAJ7023182.1"/>
    <property type="molecule type" value="Genomic_DNA"/>
</dbReference>